<feature type="signal peptide" evidence="1">
    <location>
        <begin position="1"/>
        <end position="17"/>
    </location>
</feature>
<dbReference type="EMBL" id="ML210202">
    <property type="protein sequence ID" value="TFK24317.1"/>
    <property type="molecule type" value="Genomic_DNA"/>
</dbReference>
<gene>
    <name evidence="2" type="ORF">FA15DRAFT_669659</name>
</gene>
<accession>A0A5C3KVF6</accession>
<dbReference type="Proteomes" id="UP000307440">
    <property type="component" value="Unassembled WGS sequence"/>
</dbReference>
<keyword evidence="1" id="KW-0732">Signal</keyword>
<evidence type="ECO:0000256" key="1">
    <source>
        <dbReference type="SAM" id="SignalP"/>
    </source>
</evidence>
<feature type="chain" id="PRO_5022755306" evidence="1">
    <location>
        <begin position="18"/>
        <end position="54"/>
    </location>
</feature>
<reference evidence="2 3" key="1">
    <citation type="journal article" date="2019" name="Nat. Ecol. Evol.">
        <title>Megaphylogeny resolves global patterns of mushroom evolution.</title>
        <authorList>
            <person name="Varga T."/>
            <person name="Krizsan K."/>
            <person name="Foldi C."/>
            <person name="Dima B."/>
            <person name="Sanchez-Garcia M."/>
            <person name="Sanchez-Ramirez S."/>
            <person name="Szollosi G.J."/>
            <person name="Szarkandi J.G."/>
            <person name="Papp V."/>
            <person name="Albert L."/>
            <person name="Andreopoulos W."/>
            <person name="Angelini C."/>
            <person name="Antonin V."/>
            <person name="Barry K.W."/>
            <person name="Bougher N.L."/>
            <person name="Buchanan P."/>
            <person name="Buyck B."/>
            <person name="Bense V."/>
            <person name="Catcheside P."/>
            <person name="Chovatia M."/>
            <person name="Cooper J."/>
            <person name="Damon W."/>
            <person name="Desjardin D."/>
            <person name="Finy P."/>
            <person name="Geml J."/>
            <person name="Haridas S."/>
            <person name="Hughes K."/>
            <person name="Justo A."/>
            <person name="Karasinski D."/>
            <person name="Kautmanova I."/>
            <person name="Kiss B."/>
            <person name="Kocsube S."/>
            <person name="Kotiranta H."/>
            <person name="LaButti K.M."/>
            <person name="Lechner B.E."/>
            <person name="Liimatainen K."/>
            <person name="Lipzen A."/>
            <person name="Lukacs Z."/>
            <person name="Mihaltcheva S."/>
            <person name="Morgado L.N."/>
            <person name="Niskanen T."/>
            <person name="Noordeloos M.E."/>
            <person name="Ohm R.A."/>
            <person name="Ortiz-Santana B."/>
            <person name="Ovrebo C."/>
            <person name="Racz N."/>
            <person name="Riley R."/>
            <person name="Savchenko A."/>
            <person name="Shiryaev A."/>
            <person name="Soop K."/>
            <person name="Spirin V."/>
            <person name="Szebenyi C."/>
            <person name="Tomsovsky M."/>
            <person name="Tulloss R.E."/>
            <person name="Uehling J."/>
            <person name="Grigoriev I.V."/>
            <person name="Vagvolgyi C."/>
            <person name="Papp T."/>
            <person name="Martin F.M."/>
            <person name="Miettinen O."/>
            <person name="Hibbett D.S."/>
            <person name="Nagy L.G."/>
        </authorList>
    </citation>
    <scope>NUCLEOTIDE SEQUENCE [LARGE SCALE GENOMIC DNA]</scope>
    <source>
        <strain evidence="2 3">CBS 121175</strain>
    </source>
</reference>
<name>A0A5C3KVF6_COPMA</name>
<dbReference type="OrthoDB" id="2563277at2759"/>
<organism evidence="2 3">
    <name type="scientific">Coprinopsis marcescibilis</name>
    <name type="common">Agaric fungus</name>
    <name type="synonym">Psathyrella marcescibilis</name>
    <dbReference type="NCBI Taxonomy" id="230819"/>
    <lineage>
        <taxon>Eukaryota</taxon>
        <taxon>Fungi</taxon>
        <taxon>Dikarya</taxon>
        <taxon>Basidiomycota</taxon>
        <taxon>Agaricomycotina</taxon>
        <taxon>Agaricomycetes</taxon>
        <taxon>Agaricomycetidae</taxon>
        <taxon>Agaricales</taxon>
        <taxon>Agaricineae</taxon>
        <taxon>Psathyrellaceae</taxon>
        <taxon>Coprinopsis</taxon>
    </lineage>
</organism>
<evidence type="ECO:0000313" key="2">
    <source>
        <dbReference type="EMBL" id="TFK24317.1"/>
    </source>
</evidence>
<sequence>MSSQVVYIGLLSACALAALHGFPQDFALLVRSAASRSTKHVREVAPTDSQVNEH</sequence>
<proteinExistence type="predicted"/>
<protein>
    <submittedName>
        <fullName evidence="2">Uncharacterized protein</fullName>
    </submittedName>
</protein>
<keyword evidence="3" id="KW-1185">Reference proteome</keyword>
<dbReference type="AlphaFoldDB" id="A0A5C3KVF6"/>
<evidence type="ECO:0000313" key="3">
    <source>
        <dbReference type="Proteomes" id="UP000307440"/>
    </source>
</evidence>